<evidence type="ECO:0000313" key="2">
    <source>
        <dbReference type="Proteomes" id="UP000305401"/>
    </source>
</evidence>
<evidence type="ECO:0000313" key="1">
    <source>
        <dbReference type="EMBL" id="THG55429.1"/>
    </source>
</evidence>
<proteinExistence type="predicted"/>
<protein>
    <submittedName>
        <fullName evidence="1">Oxalyl-CoA decarboxylase</fullName>
        <ecNumber evidence="1">4.1.1.8</ecNumber>
    </submittedName>
</protein>
<dbReference type="EC" id="4.1.1.8" evidence="1"/>
<accession>A0AC61S904</accession>
<keyword evidence="1" id="KW-0456">Lyase</keyword>
<reference evidence="1" key="1">
    <citation type="submission" date="2019-04" db="EMBL/GenBank/DDBJ databases">
        <title>Microbes associate with the intestines of laboratory mice.</title>
        <authorList>
            <person name="Navarre W."/>
            <person name="Wong E."/>
            <person name="Huang K.C."/>
            <person name="Tropini C."/>
            <person name="Ng K."/>
            <person name="Yu B."/>
        </authorList>
    </citation>
    <scope>NUCLEOTIDE SEQUENCE</scope>
    <source>
        <strain evidence="1">NM86_A22</strain>
    </source>
</reference>
<keyword evidence="2" id="KW-1185">Reference proteome</keyword>
<organism evidence="1 2">
    <name type="scientific">Muribaculum caecicola</name>
    <dbReference type="NCBI Taxonomy" id="3038144"/>
    <lineage>
        <taxon>Bacteria</taxon>
        <taxon>Pseudomonadati</taxon>
        <taxon>Bacteroidota</taxon>
        <taxon>Bacteroidia</taxon>
        <taxon>Bacteroidales</taxon>
        <taxon>Muribaculaceae</taxon>
        <taxon>Muribaculum</taxon>
    </lineage>
</organism>
<name>A0AC61S904_9BACT</name>
<gene>
    <name evidence="1" type="ORF">E5990_00270</name>
</gene>
<comment type="caution">
    <text evidence="1">The sequence shown here is derived from an EMBL/GenBank/DDBJ whole genome shotgun (WGS) entry which is preliminary data.</text>
</comment>
<dbReference type="Proteomes" id="UP000305401">
    <property type="component" value="Unassembled WGS sequence"/>
</dbReference>
<dbReference type="EMBL" id="SSTG01000001">
    <property type="protein sequence ID" value="THG55429.1"/>
    <property type="molecule type" value="Genomic_DNA"/>
</dbReference>
<sequence length="584" mass="62432">MDTSNSAASANKATLQTPKYPNQVTGMYILARALRMVGITNMYGLVGIPVTDFAYIAQEQGIRFAGFHHEQNAGMAAATHGYLTKTPGVLLTVSSLGFLNGLTATANATVNCYPMIQISGSSEREPIDLGQGTYEGLDQLSIAKPLVKAAYRVNKPEDIPTAVVRAYRAAISGRPGGVYLDITTPCLGAIMNMADAEKLFYKPVDLVPAMVPSEESVKRAVELISSAKKPVFLIGKGAAYAQVENKVKQLVESTGIPFYPMSMAKGLMPDNHPLSAISCRSTIMQQADVVVLIGARLNWLLSRGHGKWNSDTKFVQLDIDPQEIDINRPIAAPVIGDLDSSLTAILSQLGNHKTSMDPAWVTQLQAETKVKKAKLDERLQQNASTQPMNHWTALSAIKPVLESNPDVILVNEGANTLDDTRDAVNMSQPRHRIDCATWAIMGMGMGSCIGAAMATGKSVVAVEGDSAFGFSGMEFSTICRFKLPVTVVIFNNGGIYNGIGVNMSNDGDPAPTTLDVNARFDKIGDAFGAQTYYVTNPADLKNALSEAIASKKPCLIDVQLAADSGKESGHIGYLNPASLQNITV</sequence>